<reference evidence="7 8" key="1">
    <citation type="journal article" date="2019" name="Nat. Microbiol.">
        <title>Expanding anaerobic alkane metabolism in the domain of Archaea.</title>
        <authorList>
            <person name="Wang Y."/>
            <person name="Wegener G."/>
            <person name="Hou J."/>
            <person name="Wang F."/>
            <person name="Xiao X."/>
        </authorList>
    </citation>
    <scope>NUCLEOTIDE SEQUENCE [LARGE SCALE GENOMIC DNA]</scope>
    <source>
        <strain evidence="7">WYZ-LMO10</strain>
    </source>
</reference>
<feature type="transmembrane region" description="Helical" evidence="6">
    <location>
        <begin position="224"/>
        <end position="243"/>
    </location>
</feature>
<comment type="caution">
    <text evidence="7">The sequence shown here is derived from an EMBL/GenBank/DDBJ whole genome shotgun (WGS) entry which is preliminary data.</text>
</comment>
<dbReference type="InterPro" id="IPR030191">
    <property type="entry name" value="CodB"/>
</dbReference>
<feature type="transmembrane region" description="Helical" evidence="6">
    <location>
        <begin position="183"/>
        <end position="204"/>
    </location>
</feature>
<dbReference type="GO" id="GO:0015209">
    <property type="term" value="F:cytosine transmembrane transporter activity"/>
    <property type="evidence" value="ECO:0007669"/>
    <property type="project" value="InterPro"/>
</dbReference>
<dbReference type="Gene3D" id="1.10.4160.10">
    <property type="entry name" value="Hydantoin permease"/>
    <property type="match status" value="1"/>
</dbReference>
<feature type="transmembrane region" description="Helical" evidence="6">
    <location>
        <begin position="50"/>
        <end position="67"/>
    </location>
</feature>
<organism evidence="7 8">
    <name type="scientific">Thermoproteota archaeon</name>
    <dbReference type="NCBI Taxonomy" id="2056631"/>
    <lineage>
        <taxon>Archaea</taxon>
        <taxon>Thermoproteota</taxon>
    </lineage>
</organism>
<name>A0A523BGM8_9CREN</name>
<evidence type="ECO:0000256" key="5">
    <source>
        <dbReference type="ARBA" id="ARBA00023136"/>
    </source>
</evidence>
<feature type="transmembrane region" description="Helical" evidence="6">
    <location>
        <begin position="427"/>
        <end position="445"/>
    </location>
</feature>
<evidence type="ECO:0000313" key="7">
    <source>
        <dbReference type="EMBL" id="TDA40087.1"/>
    </source>
</evidence>
<dbReference type="AlphaFoldDB" id="A0A523BGM8"/>
<evidence type="ECO:0000256" key="6">
    <source>
        <dbReference type="SAM" id="Phobius"/>
    </source>
</evidence>
<evidence type="ECO:0000313" key="8">
    <source>
        <dbReference type="Proteomes" id="UP000315399"/>
    </source>
</evidence>
<evidence type="ECO:0000256" key="1">
    <source>
        <dbReference type="ARBA" id="ARBA00004141"/>
    </source>
</evidence>
<feature type="transmembrane region" description="Helical" evidence="6">
    <location>
        <begin position="152"/>
        <end position="176"/>
    </location>
</feature>
<keyword evidence="4 6" id="KW-1133">Transmembrane helix</keyword>
<feature type="transmembrane region" description="Helical" evidence="6">
    <location>
        <begin position="120"/>
        <end position="140"/>
    </location>
</feature>
<dbReference type="InterPro" id="IPR001248">
    <property type="entry name" value="Pur-cyt_permease"/>
</dbReference>
<accession>A0A523BGM8</accession>
<dbReference type="EMBL" id="QNVH01000003">
    <property type="protein sequence ID" value="TDA40087.1"/>
    <property type="molecule type" value="Genomic_DNA"/>
</dbReference>
<protein>
    <submittedName>
        <fullName evidence="7">Hydroxymethylpyrimidine transporter CytX</fullName>
    </submittedName>
</protein>
<proteinExistence type="inferred from homology"/>
<evidence type="ECO:0000256" key="4">
    <source>
        <dbReference type="ARBA" id="ARBA00022989"/>
    </source>
</evidence>
<dbReference type="PANTHER" id="PTHR30569:SF0">
    <property type="entry name" value="CYTOSINE PERMEASE"/>
    <property type="match status" value="1"/>
</dbReference>
<feature type="transmembrane region" description="Helical" evidence="6">
    <location>
        <begin position="294"/>
        <end position="314"/>
    </location>
</feature>
<feature type="transmembrane region" description="Helical" evidence="6">
    <location>
        <begin position="264"/>
        <end position="282"/>
    </location>
</feature>
<dbReference type="CDD" id="cd11484">
    <property type="entry name" value="SLC-NCS1sbd_CobB-like"/>
    <property type="match status" value="1"/>
</dbReference>
<comment type="subcellular location">
    <subcellularLocation>
        <location evidence="1">Membrane</location>
        <topology evidence="1">Multi-pass membrane protein</topology>
    </subcellularLocation>
</comment>
<keyword evidence="3 6" id="KW-0812">Transmembrane</keyword>
<dbReference type="Proteomes" id="UP000315399">
    <property type="component" value="Unassembled WGS sequence"/>
</dbReference>
<evidence type="ECO:0000256" key="3">
    <source>
        <dbReference type="ARBA" id="ARBA00022692"/>
    </source>
</evidence>
<feature type="transmembrane region" description="Helical" evidence="6">
    <location>
        <begin position="401"/>
        <end position="421"/>
    </location>
</feature>
<dbReference type="GO" id="GO:0005886">
    <property type="term" value="C:plasma membrane"/>
    <property type="evidence" value="ECO:0007669"/>
    <property type="project" value="TreeGrafter"/>
</dbReference>
<dbReference type="Pfam" id="PF02133">
    <property type="entry name" value="Transp_cyt_pur"/>
    <property type="match status" value="1"/>
</dbReference>
<feature type="transmembrane region" description="Helical" evidence="6">
    <location>
        <begin position="335"/>
        <end position="352"/>
    </location>
</feature>
<keyword evidence="5 6" id="KW-0472">Membrane</keyword>
<dbReference type="PANTHER" id="PTHR30569">
    <property type="entry name" value="CYTOSINE TRANSPORTER CODB"/>
    <property type="match status" value="1"/>
</dbReference>
<evidence type="ECO:0000256" key="2">
    <source>
        <dbReference type="ARBA" id="ARBA00008974"/>
    </source>
</evidence>
<sequence length="452" mass="50124">MYRIRLTITRLYKSFYYQHEVYDKGRILKYSESAIYPVEPKDRVLTGVDLALLWAGSAIVVDVWYSGGYLYPIGWIPGTLLIILGSFVGSVIFAAAGVIGSDLGIPSMVTVRPSFGLRGSYLMSALNYVTLIGWTAWMLFINASAADQIGSILFNFTGFPYWVLVGGVICTALAIFGAEGWKLFNRASVTALLVTSLVLNYFVFVNYGWDYLASKPSWGMPPGVAFDLALIMPLSWAPLAADYMRFARSSKGGFVGSLIGQGSVNSWFYITGLACALAFGMYDPTVYVTRVGGFIFGIIALFVIWFGTITTTFLDIYSANMSIINIFPKVKEWQGSVITGVAGIIIAFLPWLEAFVQFLYIIGAVFVPLFAVVVVDYFLLKKRRYSIQDLYSPSGRYWFRHGVSLIAMIAWMVGVAIYYAVQQFLPDLGATLPSYIATSVLYYVMRRGFGDL</sequence>
<gene>
    <name evidence="7" type="ORF">DSO08_00740</name>
</gene>
<feature type="transmembrane region" description="Helical" evidence="6">
    <location>
        <begin position="73"/>
        <end position="99"/>
    </location>
</feature>
<comment type="similarity">
    <text evidence="2">Belongs to the purine-cytosine permease (2.A.39) family.</text>
</comment>
<feature type="transmembrane region" description="Helical" evidence="6">
    <location>
        <begin position="358"/>
        <end position="380"/>
    </location>
</feature>